<dbReference type="PANTHER" id="PTHR34413">
    <property type="entry name" value="PROPHAGE TAIL FIBER ASSEMBLY PROTEIN HOMOLOG TFAE-RELATED-RELATED"/>
    <property type="match status" value="1"/>
</dbReference>
<dbReference type="InterPro" id="IPR051220">
    <property type="entry name" value="TFA_Chaperone"/>
</dbReference>
<sequence>MKPVFDENGLAKEPGNIRCFYFDSVTGEYTGWSDEYINIGVSMPGNSTDIEPSETEKGKVSLFTGVQWRQEEDHRGEIVYSTIDGLPLTINYIGALRVNHTNAAPTTPFDIWNGKEWVTDTTVEHAAGVAALEAEKKARIDQVNGYLNSKQWAGKAAVGRLNETEKAQYNLWLDYLDELWEVDTSNPLIIKWPAQP</sequence>
<protein>
    <submittedName>
        <fullName evidence="1">Tail fiber assembly protein</fullName>
    </submittedName>
</protein>
<dbReference type="PANTHER" id="PTHR34413:SF1">
    <property type="entry name" value="CYTOPLASMIC PROTEIN"/>
    <property type="match status" value="1"/>
</dbReference>
<name>A0ABY0HWF3_CITAM</name>
<organism evidence="1 2">
    <name type="scientific">Citrobacter amalonaticus</name>
    <dbReference type="NCBI Taxonomy" id="35703"/>
    <lineage>
        <taxon>Bacteria</taxon>
        <taxon>Pseudomonadati</taxon>
        <taxon>Pseudomonadota</taxon>
        <taxon>Gammaproteobacteria</taxon>
        <taxon>Enterobacterales</taxon>
        <taxon>Enterobacteriaceae</taxon>
        <taxon>Citrobacter</taxon>
    </lineage>
</organism>
<accession>A0ABY0HWF3</accession>
<gene>
    <name evidence="1" type="ORF">EAJ18_11355</name>
</gene>
<keyword evidence="2" id="KW-1185">Reference proteome</keyword>
<dbReference type="InterPro" id="IPR003458">
    <property type="entry name" value="Phage_T4_Gp38_tail_assem"/>
</dbReference>
<comment type="caution">
    <text evidence="1">The sequence shown here is derived from an EMBL/GenBank/DDBJ whole genome shotgun (WGS) entry which is preliminary data.</text>
</comment>
<dbReference type="RefSeq" id="WP_130097645.1">
    <property type="nucleotide sequence ID" value="NZ_RCYA01000004.1"/>
</dbReference>
<dbReference type="EMBL" id="RCYA01000004">
    <property type="protein sequence ID" value="RYT43670.1"/>
    <property type="molecule type" value="Genomic_DNA"/>
</dbReference>
<reference evidence="1 2" key="1">
    <citation type="journal article" date="2019" name="Science, e1252229">
        <title>Invertible promoters mediate bacterial phase variation, antibiotic resistance, and host adaptation in the gut.</title>
        <authorList>
            <person name="Jiang X."/>
            <person name="Hall A.B."/>
            <person name="Arthur T.D."/>
            <person name="Plichta D.R."/>
            <person name="Covington C.T."/>
            <person name="Poyet M."/>
            <person name="Crothers J."/>
            <person name="Moses P.L."/>
            <person name="Tolonen A.C."/>
            <person name="Vlamakis H."/>
            <person name="Alm E.J."/>
            <person name="Xavier R.J."/>
        </authorList>
    </citation>
    <scope>NUCLEOTIDE SEQUENCE [LARGE SCALE GENOMIC DNA]</scope>
    <source>
        <strain evidence="2">ca_0067</strain>
    </source>
</reference>
<dbReference type="Pfam" id="PF02413">
    <property type="entry name" value="Caudo_TAP"/>
    <property type="match status" value="1"/>
</dbReference>
<proteinExistence type="predicted"/>
<dbReference type="Proteomes" id="UP000292985">
    <property type="component" value="Unassembled WGS sequence"/>
</dbReference>
<evidence type="ECO:0000313" key="1">
    <source>
        <dbReference type="EMBL" id="RYT43670.1"/>
    </source>
</evidence>
<evidence type="ECO:0000313" key="2">
    <source>
        <dbReference type="Proteomes" id="UP000292985"/>
    </source>
</evidence>